<evidence type="ECO:0000256" key="1">
    <source>
        <dbReference type="SAM" id="Phobius"/>
    </source>
</evidence>
<proteinExistence type="predicted"/>
<gene>
    <name evidence="2" type="ORF">ACFOEX_08170</name>
</gene>
<dbReference type="EMBL" id="JBHRUV010000034">
    <property type="protein sequence ID" value="MFC3266326.1"/>
    <property type="molecule type" value="Genomic_DNA"/>
</dbReference>
<evidence type="ECO:0000313" key="3">
    <source>
        <dbReference type="Proteomes" id="UP001595536"/>
    </source>
</evidence>
<evidence type="ECO:0000313" key="2">
    <source>
        <dbReference type="EMBL" id="MFC3266326.1"/>
    </source>
</evidence>
<dbReference type="RefSeq" id="WP_376828589.1">
    <property type="nucleotide sequence ID" value="NZ_JBHLWR010000004.1"/>
</dbReference>
<sequence>MYERRSEPLLSAPRFAWRMTVHLLLTLVLLALSVLAGAAGFALVEGHDVENAVLSALQVLAGLGLTEAPASRGGRIFTALFALYANLFFVATAGLILAPLAHRLLHNLHLDD</sequence>
<keyword evidence="1" id="KW-1133">Transmembrane helix</keyword>
<keyword evidence="1" id="KW-0472">Membrane</keyword>
<dbReference type="Gene3D" id="1.10.287.70">
    <property type="match status" value="1"/>
</dbReference>
<dbReference type="SUPFAM" id="SSF81324">
    <property type="entry name" value="Voltage-gated potassium channels"/>
    <property type="match status" value="1"/>
</dbReference>
<dbReference type="Proteomes" id="UP001595536">
    <property type="component" value="Unassembled WGS sequence"/>
</dbReference>
<keyword evidence="1" id="KW-0812">Transmembrane</keyword>
<reference evidence="3" key="1">
    <citation type="journal article" date="2019" name="Int. J. Syst. Evol. Microbiol.">
        <title>The Global Catalogue of Microorganisms (GCM) 10K type strain sequencing project: providing services to taxonomists for standard genome sequencing and annotation.</title>
        <authorList>
            <consortium name="The Broad Institute Genomics Platform"/>
            <consortium name="The Broad Institute Genome Sequencing Center for Infectious Disease"/>
            <person name="Wu L."/>
            <person name="Ma J."/>
        </authorList>
    </citation>
    <scope>NUCLEOTIDE SEQUENCE [LARGE SCALE GENOMIC DNA]</scope>
    <source>
        <strain evidence="3">CCM 7941</strain>
    </source>
</reference>
<accession>A0ABV7LFX4</accession>
<organism evidence="2 3">
    <name type="scientific">Camelimonas abortus</name>
    <dbReference type="NCBI Taxonomy" id="1017184"/>
    <lineage>
        <taxon>Bacteria</taxon>
        <taxon>Pseudomonadati</taxon>
        <taxon>Pseudomonadota</taxon>
        <taxon>Alphaproteobacteria</taxon>
        <taxon>Hyphomicrobiales</taxon>
        <taxon>Chelatococcaceae</taxon>
        <taxon>Camelimonas</taxon>
    </lineage>
</organism>
<feature type="transmembrane region" description="Helical" evidence="1">
    <location>
        <begin position="76"/>
        <end position="98"/>
    </location>
</feature>
<feature type="transmembrane region" description="Helical" evidence="1">
    <location>
        <begin position="21"/>
        <end position="44"/>
    </location>
</feature>
<keyword evidence="3" id="KW-1185">Reference proteome</keyword>
<protein>
    <submittedName>
        <fullName evidence="2">Uncharacterized protein</fullName>
    </submittedName>
</protein>
<name>A0ABV7LFX4_9HYPH</name>
<comment type="caution">
    <text evidence="2">The sequence shown here is derived from an EMBL/GenBank/DDBJ whole genome shotgun (WGS) entry which is preliminary data.</text>
</comment>